<accession>A0A9P7YT01</accession>
<organism evidence="3 4">
    <name type="scientific">Amylocarpus encephaloides</name>
    <dbReference type="NCBI Taxonomy" id="45428"/>
    <lineage>
        <taxon>Eukaryota</taxon>
        <taxon>Fungi</taxon>
        <taxon>Dikarya</taxon>
        <taxon>Ascomycota</taxon>
        <taxon>Pezizomycotina</taxon>
        <taxon>Leotiomycetes</taxon>
        <taxon>Helotiales</taxon>
        <taxon>Helotiales incertae sedis</taxon>
        <taxon>Amylocarpus</taxon>
    </lineage>
</organism>
<evidence type="ECO:0000313" key="4">
    <source>
        <dbReference type="Proteomes" id="UP000824998"/>
    </source>
</evidence>
<dbReference type="EMBL" id="MU251360">
    <property type="protein sequence ID" value="KAG9239215.1"/>
    <property type="molecule type" value="Genomic_DNA"/>
</dbReference>
<feature type="chain" id="PRO_5040410188" evidence="2">
    <location>
        <begin position="23"/>
        <end position="226"/>
    </location>
</feature>
<proteinExistence type="predicted"/>
<feature type="compositionally biased region" description="Polar residues" evidence="1">
    <location>
        <begin position="171"/>
        <end position="182"/>
    </location>
</feature>
<sequence>MPHHHRPGAQATLVAFLGLGLASKPPPPPLPPHPCAPPGPPVALEPLPLDPLRPFCLSPAGRLAVVIKKAASPADRRDFSSSTPRPEKHQISSPLVSSVSEALTHARFVCITPRKPSLAPVTRFCAFPISPPTQPPPPSTDSRSHTSYPSYPSYISSSSSPSDPSYTSYTIHQTSETSSQLLHATPPPGHLQPTLSSLNIPKLSSDLSPPPAFGTRSPILVQRILL</sequence>
<name>A0A9P7YT01_9HELO</name>
<feature type="compositionally biased region" description="Low complexity" evidence="1">
    <location>
        <begin position="145"/>
        <end position="170"/>
    </location>
</feature>
<dbReference type="AlphaFoldDB" id="A0A9P7YT01"/>
<protein>
    <submittedName>
        <fullName evidence="3">Uncharacterized protein</fullName>
    </submittedName>
</protein>
<feature type="compositionally biased region" description="Pro residues" evidence="1">
    <location>
        <begin position="130"/>
        <end position="139"/>
    </location>
</feature>
<reference evidence="3" key="1">
    <citation type="journal article" date="2021" name="IMA Fungus">
        <title>Genomic characterization of three marine fungi, including Emericellopsis atlantica sp. nov. with signatures of a generalist lifestyle and marine biomass degradation.</title>
        <authorList>
            <person name="Hagestad O.C."/>
            <person name="Hou L."/>
            <person name="Andersen J.H."/>
            <person name="Hansen E.H."/>
            <person name="Altermark B."/>
            <person name="Li C."/>
            <person name="Kuhnert E."/>
            <person name="Cox R.J."/>
            <person name="Crous P.W."/>
            <person name="Spatafora J.W."/>
            <person name="Lail K."/>
            <person name="Amirebrahimi M."/>
            <person name="Lipzen A."/>
            <person name="Pangilinan J."/>
            <person name="Andreopoulos W."/>
            <person name="Hayes R.D."/>
            <person name="Ng V."/>
            <person name="Grigoriev I.V."/>
            <person name="Jackson S.A."/>
            <person name="Sutton T.D.S."/>
            <person name="Dobson A.D.W."/>
            <person name="Rama T."/>
        </authorList>
    </citation>
    <scope>NUCLEOTIDE SEQUENCE</scope>
    <source>
        <strain evidence="3">TRa018bII</strain>
    </source>
</reference>
<keyword evidence="2" id="KW-0732">Signal</keyword>
<feature type="region of interest" description="Disordered" evidence="1">
    <location>
        <begin position="70"/>
        <end position="96"/>
    </location>
</feature>
<evidence type="ECO:0000256" key="1">
    <source>
        <dbReference type="SAM" id="MobiDB-lite"/>
    </source>
</evidence>
<feature type="region of interest" description="Disordered" evidence="1">
    <location>
        <begin position="130"/>
        <end position="209"/>
    </location>
</feature>
<comment type="caution">
    <text evidence="3">The sequence shown here is derived from an EMBL/GenBank/DDBJ whole genome shotgun (WGS) entry which is preliminary data.</text>
</comment>
<gene>
    <name evidence="3" type="ORF">BJ875DRAFT_448708</name>
</gene>
<feature type="signal peptide" evidence="2">
    <location>
        <begin position="1"/>
        <end position="22"/>
    </location>
</feature>
<evidence type="ECO:0000313" key="3">
    <source>
        <dbReference type="EMBL" id="KAG9239215.1"/>
    </source>
</evidence>
<keyword evidence="4" id="KW-1185">Reference proteome</keyword>
<dbReference type="Proteomes" id="UP000824998">
    <property type="component" value="Unassembled WGS sequence"/>
</dbReference>
<feature type="compositionally biased region" description="Basic and acidic residues" evidence="1">
    <location>
        <begin position="74"/>
        <end position="90"/>
    </location>
</feature>
<feature type="region of interest" description="Disordered" evidence="1">
    <location>
        <begin position="18"/>
        <end position="44"/>
    </location>
</feature>
<evidence type="ECO:0000256" key="2">
    <source>
        <dbReference type="SAM" id="SignalP"/>
    </source>
</evidence>
<feature type="compositionally biased region" description="Pro residues" evidence="1">
    <location>
        <begin position="24"/>
        <end position="44"/>
    </location>
</feature>